<sequence>MHQLIFIVLSVAIIQLSCACYITNCPIGGKRSLLLGNNLISHQCPRCGLNGQCFGSSICCTGLACRIGHPFDVRQCSLENRSVTPCDVNTSICSAVSNGRCAANGVCCSADSCQMDKSCLVSNQERDDSSREDYLAQAEIMLFE</sequence>
<evidence type="ECO:0000256" key="2">
    <source>
        <dbReference type="ARBA" id="ARBA00022729"/>
    </source>
</evidence>
<dbReference type="InterPro" id="IPR022423">
    <property type="entry name" value="Neurohypophysial_hormone_CS"/>
</dbReference>
<dbReference type="SUPFAM" id="SSF49606">
    <property type="entry name" value="Neurophysin II"/>
    <property type="match status" value="1"/>
</dbReference>
<gene>
    <name evidence="5" type="ORF">GRG538_LOCUS27490</name>
    <name evidence="6" type="ORF">KIK155_LOCUS31666</name>
    <name evidence="8" type="ORF">QYT958_LOCUS17857</name>
    <name evidence="7" type="ORF">TOA249_LOCUS5345</name>
</gene>
<dbReference type="GO" id="GO:0005185">
    <property type="term" value="F:neurohypophyseal hormone activity"/>
    <property type="evidence" value="ECO:0007669"/>
    <property type="project" value="InterPro"/>
</dbReference>
<dbReference type="PANTHER" id="PTHR11681:SF5">
    <property type="entry name" value="ISOTOCIN"/>
    <property type="match status" value="1"/>
</dbReference>
<dbReference type="EMBL" id="CAJOBS010000214">
    <property type="protein sequence ID" value="CAF4525646.1"/>
    <property type="molecule type" value="Genomic_DNA"/>
</dbReference>
<evidence type="ECO:0000313" key="5">
    <source>
        <dbReference type="EMBL" id="CAF3688002.1"/>
    </source>
</evidence>
<dbReference type="GO" id="GO:0005615">
    <property type="term" value="C:extracellular space"/>
    <property type="evidence" value="ECO:0007669"/>
    <property type="project" value="TreeGrafter"/>
</dbReference>
<evidence type="ECO:0000313" key="8">
    <source>
        <dbReference type="EMBL" id="CAF4702426.1"/>
    </source>
</evidence>
<dbReference type="Proteomes" id="UP000663865">
    <property type="component" value="Unassembled WGS sequence"/>
</dbReference>
<dbReference type="Gene3D" id="2.60.9.10">
    <property type="entry name" value="Neurohypophysial hormone domain"/>
    <property type="match status" value="1"/>
</dbReference>
<comment type="caution">
    <text evidence="6">The sequence shown here is derived from an EMBL/GenBank/DDBJ whole genome shotgun (WGS) entry which is preliminary data.</text>
</comment>
<evidence type="ECO:0000256" key="4">
    <source>
        <dbReference type="SAM" id="SignalP"/>
    </source>
</evidence>
<dbReference type="PROSITE" id="PS00264">
    <property type="entry name" value="NEUROHYPOPHYS_HORM"/>
    <property type="match status" value="1"/>
</dbReference>
<dbReference type="EMBL" id="CAJOBR010002758">
    <property type="protein sequence ID" value="CAF4702426.1"/>
    <property type="molecule type" value="Genomic_DNA"/>
</dbReference>
<evidence type="ECO:0000313" key="9">
    <source>
        <dbReference type="Proteomes" id="UP000663865"/>
    </source>
</evidence>
<dbReference type="Proteomes" id="UP000663848">
    <property type="component" value="Unassembled WGS sequence"/>
</dbReference>
<dbReference type="Proteomes" id="UP000663838">
    <property type="component" value="Unassembled WGS sequence"/>
</dbReference>
<feature type="signal peptide" evidence="4">
    <location>
        <begin position="1"/>
        <end position="19"/>
    </location>
</feature>
<dbReference type="PRINTS" id="PR00831">
    <property type="entry name" value="NEUROPHYSIN"/>
</dbReference>
<dbReference type="InterPro" id="IPR000981">
    <property type="entry name" value="Neurhyp_horm"/>
</dbReference>
<protein>
    <submittedName>
        <fullName evidence="6">Uncharacterized protein</fullName>
    </submittedName>
</protein>
<dbReference type="AlphaFoldDB" id="A0A819B2M5"/>
<evidence type="ECO:0000313" key="7">
    <source>
        <dbReference type="EMBL" id="CAF4525646.1"/>
    </source>
</evidence>
<dbReference type="Pfam" id="PF00184">
    <property type="entry name" value="Hormone_5"/>
    <property type="match status" value="1"/>
</dbReference>
<keyword evidence="3" id="KW-1015">Disulfide bond</keyword>
<reference evidence="6" key="1">
    <citation type="submission" date="2021-02" db="EMBL/GenBank/DDBJ databases">
        <authorList>
            <person name="Nowell W R."/>
        </authorList>
    </citation>
    <scope>NUCLEOTIDE SEQUENCE</scope>
</reference>
<dbReference type="EMBL" id="CAJNYV010005874">
    <property type="protein sequence ID" value="CAF3787210.1"/>
    <property type="molecule type" value="Genomic_DNA"/>
</dbReference>
<evidence type="ECO:0000256" key="1">
    <source>
        <dbReference type="ARBA" id="ARBA00007369"/>
    </source>
</evidence>
<dbReference type="PANTHER" id="PTHR11681">
    <property type="entry name" value="NEUROPHYSIN"/>
    <property type="match status" value="1"/>
</dbReference>
<feature type="chain" id="PRO_5036234740" evidence="4">
    <location>
        <begin position="20"/>
        <end position="144"/>
    </location>
</feature>
<name>A0A819B2M5_9BILA</name>
<dbReference type="Proteomes" id="UP000663872">
    <property type="component" value="Unassembled WGS sequence"/>
</dbReference>
<organism evidence="6 9">
    <name type="scientific">Rotaria socialis</name>
    <dbReference type="NCBI Taxonomy" id="392032"/>
    <lineage>
        <taxon>Eukaryota</taxon>
        <taxon>Metazoa</taxon>
        <taxon>Spiralia</taxon>
        <taxon>Gnathifera</taxon>
        <taxon>Rotifera</taxon>
        <taxon>Eurotatoria</taxon>
        <taxon>Bdelloidea</taxon>
        <taxon>Philodinida</taxon>
        <taxon>Philodinidae</taxon>
        <taxon>Rotaria</taxon>
    </lineage>
</organism>
<dbReference type="SMART" id="SM00003">
    <property type="entry name" value="NH"/>
    <property type="match status" value="1"/>
</dbReference>
<proteinExistence type="inferred from homology"/>
<dbReference type="EMBL" id="CAJNYT010004760">
    <property type="protein sequence ID" value="CAF3688002.1"/>
    <property type="molecule type" value="Genomic_DNA"/>
</dbReference>
<evidence type="ECO:0000256" key="3">
    <source>
        <dbReference type="ARBA" id="ARBA00023157"/>
    </source>
</evidence>
<dbReference type="GO" id="GO:0030141">
    <property type="term" value="C:secretory granule"/>
    <property type="evidence" value="ECO:0007669"/>
    <property type="project" value="TreeGrafter"/>
</dbReference>
<comment type="similarity">
    <text evidence="1">Belongs to the vasopressin/oxytocin family.</text>
</comment>
<dbReference type="InterPro" id="IPR036387">
    <property type="entry name" value="Neurhyp_horm_dom_sf"/>
</dbReference>
<evidence type="ECO:0000313" key="6">
    <source>
        <dbReference type="EMBL" id="CAF3787210.1"/>
    </source>
</evidence>
<keyword evidence="2 4" id="KW-0732">Signal</keyword>
<accession>A0A819B2M5</accession>